<proteinExistence type="predicted"/>
<dbReference type="InterPro" id="IPR016195">
    <property type="entry name" value="Pol/histidinol_Pase-like"/>
</dbReference>
<dbReference type="PANTHER" id="PTHR42924">
    <property type="entry name" value="EXONUCLEASE"/>
    <property type="match status" value="1"/>
</dbReference>
<keyword evidence="2" id="KW-1185">Reference proteome</keyword>
<dbReference type="AlphaFoldDB" id="A0A0R1N4C0"/>
<dbReference type="SUPFAM" id="SSF89550">
    <property type="entry name" value="PHP domain-like"/>
    <property type="match status" value="1"/>
</dbReference>
<organism evidence="1 2">
    <name type="scientific">Schleiferilactobacillus perolens DSM 12744</name>
    <dbReference type="NCBI Taxonomy" id="1423792"/>
    <lineage>
        <taxon>Bacteria</taxon>
        <taxon>Bacillati</taxon>
        <taxon>Bacillota</taxon>
        <taxon>Bacilli</taxon>
        <taxon>Lactobacillales</taxon>
        <taxon>Lactobacillaceae</taxon>
        <taxon>Schleiferilactobacillus</taxon>
    </lineage>
</organism>
<dbReference type="PANTHER" id="PTHR42924:SF3">
    <property type="entry name" value="POLYMERASE_HISTIDINOL PHOSPHATASE N-TERMINAL DOMAIN-CONTAINING PROTEIN"/>
    <property type="match status" value="1"/>
</dbReference>
<comment type="caution">
    <text evidence="1">The sequence shown here is derived from an EMBL/GenBank/DDBJ whole genome shotgun (WGS) entry which is preliminary data.</text>
</comment>
<dbReference type="RefSeq" id="WP_057817329.1">
    <property type="nucleotide sequence ID" value="NZ_AZEC01000001.1"/>
</dbReference>
<evidence type="ECO:0000313" key="1">
    <source>
        <dbReference type="EMBL" id="KRL14537.1"/>
    </source>
</evidence>
<reference evidence="1 2" key="1">
    <citation type="journal article" date="2015" name="Genome Announc.">
        <title>Expanding the biotechnology potential of lactobacilli through comparative genomics of 213 strains and associated genera.</title>
        <authorList>
            <person name="Sun Z."/>
            <person name="Harris H.M."/>
            <person name="McCann A."/>
            <person name="Guo C."/>
            <person name="Argimon S."/>
            <person name="Zhang W."/>
            <person name="Yang X."/>
            <person name="Jeffery I.B."/>
            <person name="Cooney J.C."/>
            <person name="Kagawa T.F."/>
            <person name="Liu W."/>
            <person name="Song Y."/>
            <person name="Salvetti E."/>
            <person name="Wrobel A."/>
            <person name="Rasinkangas P."/>
            <person name="Parkhill J."/>
            <person name="Rea M.C."/>
            <person name="O'Sullivan O."/>
            <person name="Ritari J."/>
            <person name="Douillard F.P."/>
            <person name="Paul Ross R."/>
            <person name="Yang R."/>
            <person name="Briner A.E."/>
            <person name="Felis G.E."/>
            <person name="de Vos W.M."/>
            <person name="Barrangou R."/>
            <person name="Klaenhammer T.R."/>
            <person name="Caufield P.W."/>
            <person name="Cui Y."/>
            <person name="Zhang H."/>
            <person name="O'Toole P.W."/>
        </authorList>
    </citation>
    <scope>NUCLEOTIDE SEQUENCE [LARGE SCALE GENOMIC DNA]</scope>
    <source>
        <strain evidence="1 2">DSM 12744</strain>
    </source>
</reference>
<gene>
    <name evidence="1" type="ORF">FD09_GL000187</name>
</gene>
<protein>
    <recommendedName>
        <fullName evidence="3">Polymerase/histidinol phosphatase N-terminal domain-containing protein</fullName>
    </recommendedName>
</protein>
<dbReference type="OrthoDB" id="9804333at2"/>
<dbReference type="GO" id="GO:0004534">
    <property type="term" value="F:5'-3' RNA exonuclease activity"/>
    <property type="evidence" value="ECO:0007669"/>
    <property type="project" value="TreeGrafter"/>
</dbReference>
<dbReference type="PATRIC" id="fig|1423792.3.peg.191"/>
<sequence length="461" mass="50666">MLQATKYDLKCRQGYGVFEFDVSGAVRQVALTLVSQQSDWVEVSFVHNEQTVGQTLLTHRQTERVVLIGQTIPTTSPTVTLQADLTGHWRLVYFVSGENANTEHLTMTMSQTSELVRRDPDSDRDVLVDPAQRLDKQGWVKGDFHTHTIYSDGKMTRSQNIESAKKQHLDFFVATDHNVVTGSWPKGSAISTFAGSEVTTPFGHANVLGLTDRPYTAASYVQLNMADGAVAFLTQLGEHNLLSINHPFLGPWSWSLPLPLRVLGAIEILNDPTYADNVRATDKALAFWSQLWSHGWRIAGIGGSDSHMLPTETYEGSTRPSLLGDPGTFVYVPALTRENVVAQVKKGATMVSRIGRPVFTSPDQADLLPGQQLAATVHHFALALPTDLTTDYTIQWLLDGQIVKSEKGPASTYELDVASGYHWLRADVRDEADVLVATLTPVYWGTKTPDVTTFTEVAAGA</sequence>
<dbReference type="InterPro" id="IPR052018">
    <property type="entry name" value="PHP_domain"/>
</dbReference>
<dbReference type="Gene3D" id="3.20.20.140">
    <property type="entry name" value="Metal-dependent hydrolases"/>
    <property type="match status" value="1"/>
</dbReference>
<dbReference type="GO" id="GO:0035312">
    <property type="term" value="F:5'-3' DNA exonuclease activity"/>
    <property type="evidence" value="ECO:0007669"/>
    <property type="project" value="TreeGrafter"/>
</dbReference>
<evidence type="ECO:0008006" key="3">
    <source>
        <dbReference type="Google" id="ProtNLM"/>
    </source>
</evidence>
<name>A0A0R1N4C0_9LACO</name>
<dbReference type="Proteomes" id="UP000051330">
    <property type="component" value="Unassembled WGS sequence"/>
</dbReference>
<accession>A0A0R1N4C0</accession>
<dbReference type="EMBL" id="AZEC01000001">
    <property type="protein sequence ID" value="KRL14537.1"/>
    <property type="molecule type" value="Genomic_DNA"/>
</dbReference>
<dbReference type="STRING" id="1423792.FD09_GL000187"/>
<dbReference type="NCBIfam" id="NF038032">
    <property type="entry name" value="CehA_McbA_metalo"/>
    <property type="match status" value="1"/>
</dbReference>
<evidence type="ECO:0000313" key="2">
    <source>
        <dbReference type="Proteomes" id="UP000051330"/>
    </source>
</evidence>